<dbReference type="SMART" id="SM00028">
    <property type="entry name" value="TPR"/>
    <property type="match status" value="4"/>
</dbReference>
<comment type="caution">
    <text evidence="2">The sequence shown here is derived from an EMBL/GenBank/DDBJ whole genome shotgun (WGS) entry which is preliminary data.</text>
</comment>
<evidence type="ECO:0000313" key="3">
    <source>
        <dbReference type="Proteomes" id="UP000178606"/>
    </source>
</evidence>
<dbReference type="Proteomes" id="UP000178606">
    <property type="component" value="Unassembled WGS sequence"/>
</dbReference>
<accession>A0A1F6C529</accession>
<dbReference type="Gene3D" id="1.25.40.10">
    <property type="entry name" value="Tetratricopeptide repeat domain"/>
    <property type="match status" value="2"/>
</dbReference>
<dbReference type="PANTHER" id="PTHR12558:SF13">
    <property type="entry name" value="CELL DIVISION CYCLE PROTEIN 27 HOMOLOG"/>
    <property type="match status" value="1"/>
</dbReference>
<dbReference type="InterPro" id="IPR011990">
    <property type="entry name" value="TPR-like_helical_dom_sf"/>
</dbReference>
<dbReference type="InterPro" id="IPR019734">
    <property type="entry name" value="TPR_rpt"/>
</dbReference>
<feature type="repeat" description="TPR" evidence="1">
    <location>
        <begin position="161"/>
        <end position="194"/>
    </location>
</feature>
<dbReference type="SUPFAM" id="SSF48452">
    <property type="entry name" value="TPR-like"/>
    <property type="match status" value="1"/>
</dbReference>
<dbReference type="Pfam" id="PF14559">
    <property type="entry name" value="TPR_19"/>
    <property type="match status" value="1"/>
</dbReference>
<reference evidence="2 3" key="1">
    <citation type="journal article" date="2016" name="Nat. Commun.">
        <title>Thousands of microbial genomes shed light on interconnected biogeochemical processes in an aquifer system.</title>
        <authorList>
            <person name="Anantharaman K."/>
            <person name="Brown C.T."/>
            <person name="Hug L.A."/>
            <person name="Sharon I."/>
            <person name="Castelle C.J."/>
            <person name="Probst A.J."/>
            <person name="Thomas B.C."/>
            <person name="Singh A."/>
            <person name="Wilkins M.J."/>
            <person name="Karaoz U."/>
            <person name="Brodie E.L."/>
            <person name="Williams K.H."/>
            <person name="Hubbard S.S."/>
            <person name="Banfield J.F."/>
        </authorList>
    </citation>
    <scope>NUCLEOTIDE SEQUENCE [LARGE SCALE GENOMIC DNA]</scope>
    <source>
        <strain evidence="3">RIFCSPLOWO2_12_FULL_64_10</strain>
    </source>
</reference>
<dbReference type="PANTHER" id="PTHR12558">
    <property type="entry name" value="CELL DIVISION CYCLE 16,23,27"/>
    <property type="match status" value="1"/>
</dbReference>
<dbReference type="AlphaFoldDB" id="A0A1F6C529"/>
<name>A0A1F6C529_HANXR</name>
<sequence>MGAPQEAFAALSRSVQADSSLVDAQIDLGKLYLLAGDLEKARQQAERAVKQDPDGPEGYLLRSKIAAAEGRPDAAFAEAHKALKRDPAHAEANAVNNLAWQYAERGENLGRAWALAEEARKQMPGDANVLDTLGWVYYKSQSYHKAVGLLKECVQKNPRHPVFQGHLGLAYYRVGKTDAALRALKKSLELDPAHPGADEVRRALAALSGAERKP</sequence>
<gene>
    <name evidence="2" type="ORF">A3F84_14935</name>
</gene>
<proteinExistence type="predicted"/>
<dbReference type="EMBL" id="MFKF01000409">
    <property type="protein sequence ID" value="OGG44270.1"/>
    <property type="molecule type" value="Genomic_DNA"/>
</dbReference>
<dbReference type="PROSITE" id="PS50005">
    <property type="entry name" value="TPR"/>
    <property type="match status" value="3"/>
</dbReference>
<protein>
    <submittedName>
        <fullName evidence="2">Uncharacterized protein</fullName>
    </submittedName>
</protein>
<keyword evidence="1" id="KW-0802">TPR repeat</keyword>
<dbReference type="Pfam" id="PF12895">
    <property type="entry name" value="ANAPC3"/>
    <property type="match status" value="1"/>
</dbReference>
<feature type="repeat" description="TPR" evidence="1">
    <location>
        <begin position="22"/>
        <end position="55"/>
    </location>
</feature>
<evidence type="ECO:0000313" key="2">
    <source>
        <dbReference type="EMBL" id="OGG44270.1"/>
    </source>
</evidence>
<feature type="repeat" description="TPR" evidence="1">
    <location>
        <begin position="127"/>
        <end position="160"/>
    </location>
</feature>
<evidence type="ECO:0000256" key="1">
    <source>
        <dbReference type="PROSITE-ProRule" id="PRU00339"/>
    </source>
</evidence>
<organism evidence="2 3">
    <name type="scientific">Handelsmanbacteria sp. (strain RIFCSPLOWO2_12_FULL_64_10)</name>
    <dbReference type="NCBI Taxonomy" id="1817868"/>
    <lineage>
        <taxon>Bacteria</taxon>
        <taxon>Candidatus Handelsmaniibacteriota</taxon>
    </lineage>
</organism>